<dbReference type="HOGENOM" id="CLU_005170_6_4_9"/>
<feature type="transmembrane region" description="Helical" evidence="7">
    <location>
        <begin position="114"/>
        <end position="143"/>
    </location>
</feature>
<feature type="transmembrane region" description="Helical" evidence="7">
    <location>
        <begin position="253"/>
        <end position="270"/>
    </location>
</feature>
<evidence type="ECO:0000256" key="4">
    <source>
        <dbReference type="ARBA" id="ARBA00022737"/>
    </source>
</evidence>
<dbReference type="InterPro" id="IPR051679">
    <property type="entry name" value="DASS-Related_Transporters"/>
</dbReference>
<evidence type="ECO:0000313" key="10">
    <source>
        <dbReference type="Proteomes" id="UP000004736"/>
    </source>
</evidence>
<dbReference type="eggNOG" id="COG1055">
    <property type="taxonomic scope" value="Bacteria"/>
</dbReference>
<keyword evidence="4" id="KW-0677">Repeat</keyword>
<keyword evidence="2" id="KW-0813">Transport</keyword>
<feature type="transmembrane region" description="Helical" evidence="7">
    <location>
        <begin position="300"/>
        <end position="320"/>
    </location>
</feature>
<dbReference type="InterPro" id="IPR001898">
    <property type="entry name" value="SLC13A/DASS"/>
</dbReference>
<evidence type="ECO:0000256" key="2">
    <source>
        <dbReference type="ARBA" id="ARBA00022448"/>
    </source>
</evidence>
<evidence type="ECO:0000259" key="8">
    <source>
        <dbReference type="Pfam" id="PF03600"/>
    </source>
</evidence>
<dbReference type="AlphaFoldDB" id="C9LQE2"/>
<feature type="transmembrane region" description="Helical" evidence="7">
    <location>
        <begin position="20"/>
        <end position="38"/>
    </location>
</feature>
<dbReference type="NCBIfam" id="TIGR00785">
    <property type="entry name" value="dass"/>
    <property type="match status" value="1"/>
</dbReference>
<feature type="transmembrane region" description="Helical" evidence="7">
    <location>
        <begin position="155"/>
        <end position="173"/>
    </location>
</feature>
<evidence type="ECO:0000256" key="7">
    <source>
        <dbReference type="SAM" id="Phobius"/>
    </source>
</evidence>
<keyword evidence="5 7" id="KW-1133">Transmembrane helix</keyword>
<keyword evidence="6 7" id="KW-0472">Membrane</keyword>
<feature type="transmembrane region" description="Helical" evidence="7">
    <location>
        <begin position="276"/>
        <end position="293"/>
    </location>
</feature>
<feature type="transmembrane region" description="Helical" evidence="7">
    <location>
        <begin position="387"/>
        <end position="406"/>
    </location>
</feature>
<name>C9LQE2_9FIRM</name>
<feature type="transmembrane region" description="Helical" evidence="7">
    <location>
        <begin position="426"/>
        <end position="446"/>
    </location>
</feature>
<dbReference type="InterPro" id="IPR004680">
    <property type="entry name" value="Cit_transptr-like_dom"/>
</dbReference>
<evidence type="ECO:0000256" key="5">
    <source>
        <dbReference type="ARBA" id="ARBA00022989"/>
    </source>
</evidence>
<dbReference type="PROSITE" id="PS01271">
    <property type="entry name" value="NA_SULFATE"/>
    <property type="match status" value="1"/>
</dbReference>
<protein>
    <submittedName>
        <fullName evidence="9">Transporter, DASS family</fullName>
    </submittedName>
</protein>
<organism evidence="9 10">
    <name type="scientific">Dialister invisus DSM 15470</name>
    <dbReference type="NCBI Taxonomy" id="592028"/>
    <lineage>
        <taxon>Bacteria</taxon>
        <taxon>Bacillati</taxon>
        <taxon>Bacillota</taxon>
        <taxon>Negativicutes</taxon>
        <taxon>Veillonellales</taxon>
        <taxon>Veillonellaceae</taxon>
        <taxon>Dialister</taxon>
    </lineage>
</organism>
<gene>
    <name evidence="9" type="ORF">GCWU000321_01774</name>
</gene>
<dbReference type="Pfam" id="PF03600">
    <property type="entry name" value="CitMHS"/>
    <property type="match status" value="1"/>
</dbReference>
<dbReference type="GO" id="GO:0005886">
    <property type="term" value="C:plasma membrane"/>
    <property type="evidence" value="ECO:0007669"/>
    <property type="project" value="TreeGrafter"/>
</dbReference>
<evidence type="ECO:0000256" key="3">
    <source>
        <dbReference type="ARBA" id="ARBA00022692"/>
    </source>
</evidence>
<keyword evidence="10" id="KW-1185">Reference proteome</keyword>
<feature type="transmembrane region" description="Helical" evidence="7">
    <location>
        <begin position="344"/>
        <end position="375"/>
    </location>
</feature>
<feature type="domain" description="Citrate transporter-like" evidence="8">
    <location>
        <begin position="35"/>
        <end position="384"/>
    </location>
</feature>
<evidence type="ECO:0000256" key="6">
    <source>
        <dbReference type="ARBA" id="ARBA00023136"/>
    </source>
</evidence>
<comment type="subcellular location">
    <subcellularLocation>
        <location evidence="1">Membrane</location>
        <topology evidence="1">Multi-pass membrane protein</topology>
    </subcellularLocation>
</comment>
<feature type="transmembrane region" description="Helical" evidence="7">
    <location>
        <begin position="75"/>
        <end position="102"/>
    </location>
</feature>
<dbReference type="Proteomes" id="UP000004736">
    <property type="component" value="Unassembled WGS sequence"/>
</dbReference>
<comment type="caution">
    <text evidence="9">The sequence shown here is derived from an EMBL/GenBank/DDBJ whole genome shotgun (WGS) entry which is preliminary data.</text>
</comment>
<evidence type="ECO:0000313" key="9">
    <source>
        <dbReference type="EMBL" id="EEW97778.1"/>
    </source>
</evidence>
<sequence>MNIHLFQIRLWEVYKEGEIMDPAVITLCVLAVAAFLFVTELIPLAVTAMAACTALGILGVLPSKQVYAGLSNSTVVLFGGMFVIGAAMFKTGLAEAIGVAVVKKAGTNQVPLMAAIMLVTIVLSSVSSNTGTVACLMPVIIGICQAAKISPSKELMPLAIAANVGGTITMIGTPPNVIVTGALSAAGLPTFGFFEFAYIGIPLSIIILVYTLFIGRHFIPDKQAGEMDEEAVKAAAEEAGASGDSAPKSKTKMWISGIILLGVVACMALGLKNLPLHTAAVTGAILCVITGCLKEKEAYAGIDWVTIFLFAGMLSVATAMEKTGAGKMIADAVVSMMGDNPNPYVLTAVLFLISNVLTQFMSNTASAALLAPIGISIAQSVGADPKPVLMALGIAASMAFATPMATPPNTLVLGPGGFSFNDYVKVGVPMCLISLVACVIIIPIFWPF</sequence>
<reference evidence="9" key="1">
    <citation type="submission" date="2009-09" db="EMBL/GenBank/DDBJ databases">
        <authorList>
            <person name="Weinstock G."/>
            <person name="Sodergren E."/>
            <person name="Clifton S."/>
            <person name="Fulton L."/>
            <person name="Fulton B."/>
            <person name="Courtney L."/>
            <person name="Fronick C."/>
            <person name="Harrison M."/>
            <person name="Strong C."/>
            <person name="Farmer C."/>
            <person name="Delahaunty K."/>
            <person name="Markovic C."/>
            <person name="Hall O."/>
            <person name="Minx P."/>
            <person name="Tomlinson C."/>
            <person name="Mitreva M."/>
            <person name="Nelson J."/>
            <person name="Hou S."/>
            <person name="Wollam A."/>
            <person name="Pepin K.H."/>
            <person name="Johnson M."/>
            <person name="Bhonagiri V."/>
            <person name="Nash W.E."/>
            <person name="Warren W."/>
            <person name="Chinwalla A."/>
            <person name="Mardis E.R."/>
            <person name="Wilson R.K."/>
        </authorList>
    </citation>
    <scope>NUCLEOTIDE SEQUENCE [LARGE SCALE GENOMIC DNA]</scope>
    <source>
        <strain evidence="9">DSM 15470</strain>
    </source>
</reference>
<dbReference type="PANTHER" id="PTHR43652:SF1">
    <property type="entry name" value="RESPONSE REGULATOR"/>
    <property type="match status" value="1"/>
</dbReference>
<keyword evidence="3 7" id="KW-0812">Transmembrane</keyword>
<dbReference type="EMBL" id="ACIM02000001">
    <property type="protein sequence ID" value="EEW97778.1"/>
    <property type="molecule type" value="Genomic_DNA"/>
</dbReference>
<feature type="transmembrane region" description="Helical" evidence="7">
    <location>
        <begin position="193"/>
        <end position="213"/>
    </location>
</feature>
<evidence type="ECO:0000256" key="1">
    <source>
        <dbReference type="ARBA" id="ARBA00004141"/>
    </source>
</evidence>
<dbReference type="GO" id="GO:0022857">
    <property type="term" value="F:transmembrane transporter activity"/>
    <property type="evidence" value="ECO:0007669"/>
    <property type="project" value="InterPro"/>
</dbReference>
<dbReference type="PANTHER" id="PTHR43652">
    <property type="entry name" value="BASIC AMINO ACID ANTIPORTER YFCC-RELATED"/>
    <property type="match status" value="1"/>
</dbReference>
<feature type="transmembrane region" description="Helical" evidence="7">
    <location>
        <begin position="44"/>
        <end position="63"/>
    </location>
</feature>
<accession>C9LQE2</accession>
<dbReference type="InterPro" id="IPR031312">
    <property type="entry name" value="Na/sul_symport_CS"/>
</dbReference>
<dbReference type="CDD" id="cd01115">
    <property type="entry name" value="SLC13_permease"/>
    <property type="match status" value="1"/>
</dbReference>
<proteinExistence type="predicted"/>
<dbReference type="STRING" id="592028.GCWU000321_01774"/>